<comment type="caution">
    <text evidence="3">The sequence shown here is derived from an EMBL/GenBank/DDBJ whole genome shotgun (WGS) entry which is preliminary data.</text>
</comment>
<evidence type="ECO:0000256" key="1">
    <source>
        <dbReference type="ARBA" id="ARBA00023002"/>
    </source>
</evidence>
<dbReference type="PANTHER" id="PTHR35176">
    <property type="entry name" value="HEME OXYGENASE HI_0854-RELATED"/>
    <property type="match status" value="1"/>
</dbReference>
<dbReference type="InterPro" id="IPR011576">
    <property type="entry name" value="Pyridox_Oxase_N"/>
</dbReference>
<dbReference type="GO" id="GO:0070967">
    <property type="term" value="F:coenzyme F420 binding"/>
    <property type="evidence" value="ECO:0007669"/>
    <property type="project" value="TreeGrafter"/>
</dbReference>
<dbReference type="InterPro" id="IPR012349">
    <property type="entry name" value="Split_barrel_FMN-bd"/>
</dbReference>
<sequence>MDPAAHPIADEKYVSLTTFRRSGTPVSTPVWVAPALDGDGLVVITVDETGKTKRLGHTARVELRPCDVRGRVPEDAPVATGEASVVRDGPSVVAVRRAIVAKYGMQARGFDAVNALTRRLNIRTKPRAGIVIHLDEEAHAP</sequence>
<reference evidence="3" key="1">
    <citation type="submission" date="2021-04" db="EMBL/GenBank/DDBJ databases">
        <title>Phycicoccus avicenniae sp. nov., a novel endophytic actinomycetes isolated from branch of Avicennia mariana.</title>
        <authorList>
            <person name="Tuo L."/>
        </authorList>
    </citation>
    <scope>NUCLEOTIDE SEQUENCE</scope>
    <source>
        <strain evidence="3">BSK3Z-2</strain>
    </source>
</reference>
<gene>
    <name evidence="3" type="ORF">KC207_11965</name>
</gene>
<dbReference type="Gene3D" id="2.30.110.10">
    <property type="entry name" value="Electron Transport, Fmn-binding Protein, Chain A"/>
    <property type="match status" value="1"/>
</dbReference>
<dbReference type="InterPro" id="IPR019965">
    <property type="entry name" value="PPOX_F420-dep_Rv2061_put"/>
</dbReference>
<dbReference type="EMBL" id="JAGSNF010000017">
    <property type="protein sequence ID" value="MBR7744006.1"/>
    <property type="molecule type" value="Genomic_DNA"/>
</dbReference>
<dbReference type="Pfam" id="PF01243">
    <property type="entry name" value="PNPOx_N"/>
    <property type="match status" value="1"/>
</dbReference>
<protein>
    <submittedName>
        <fullName evidence="3">PPOX class F420-dependent oxidoreductase</fullName>
        <ecNumber evidence="3">1.-.-.-</ecNumber>
    </submittedName>
</protein>
<dbReference type="RefSeq" id="WP_211603331.1">
    <property type="nucleotide sequence ID" value="NZ_JAGSNF010000017.1"/>
</dbReference>
<dbReference type="InterPro" id="IPR052019">
    <property type="entry name" value="F420H2_bilvrd_red/Heme_oxyg"/>
</dbReference>
<dbReference type="GO" id="GO:0016627">
    <property type="term" value="F:oxidoreductase activity, acting on the CH-CH group of donors"/>
    <property type="evidence" value="ECO:0007669"/>
    <property type="project" value="TreeGrafter"/>
</dbReference>
<dbReference type="EC" id="1.-.-.-" evidence="3"/>
<evidence type="ECO:0000313" key="4">
    <source>
        <dbReference type="Proteomes" id="UP000677016"/>
    </source>
</evidence>
<dbReference type="Proteomes" id="UP000677016">
    <property type="component" value="Unassembled WGS sequence"/>
</dbReference>
<feature type="domain" description="Pyridoxamine 5'-phosphate oxidase N-terminal" evidence="2">
    <location>
        <begin position="8"/>
        <end position="119"/>
    </location>
</feature>
<keyword evidence="1 3" id="KW-0560">Oxidoreductase</keyword>
<dbReference type="AlphaFoldDB" id="A0A941I175"/>
<keyword evidence="4" id="KW-1185">Reference proteome</keyword>
<dbReference type="PANTHER" id="PTHR35176:SF11">
    <property type="entry name" value="PYRIDOXAMINE 5'-PHOSPHATE OXIDASE FAMILY PROTEIN"/>
    <property type="match status" value="1"/>
</dbReference>
<evidence type="ECO:0000259" key="2">
    <source>
        <dbReference type="Pfam" id="PF01243"/>
    </source>
</evidence>
<proteinExistence type="predicted"/>
<dbReference type="SUPFAM" id="SSF50475">
    <property type="entry name" value="FMN-binding split barrel"/>
    <property type="match status" value="1"/>
</dbReference>
<accession>A0A941I175</accession>
<name>A0A941I175_9MICO</name>
<organism evidence="3 4">
    <name type="scientific">Phycicoccus avicenniae</name>
    <dbReference type="NCBI Taxonomy" id="2828860"/>
    <lineage>
        <taxon>Bacteria</taxon>
        <taxon>Bacillati</taxon>
        <taxon>Actinomycetota</taxon>
        <taxon>Actinomycetes</taxon>
        <taxon>Micrococcales</taxon>
        <taxon>Intrasporangiaceae</taxon>
        <taxon>Phycicoccus</taxon>
    </lineage>
</organism>
<evidence type="ECO:0000313" key="3">
    <source>
        <dbReference type="EMBL" id="MBR7744006.1"/>
    </source>
</evidence>
<dbReference type="NCBIfam" id="TIGR03666">
    <property type="entry name" value="Rv2061_F420"/>
    <property type="match status" value="1"/>
</dbReference>
<dbReference type="GO" id="GO:0005829">
    <property type="term" value="C:cytosol"/>
    <property type="evidence" value="ECO:0007669"/>
    <property type="project" value="TreeGrafter"/>
</dbReference>